<proteinExistence type="predicted"/>
<dbReference type="AlphaFoldDB" id="S8C2D5"/>
<evidence type="ECO:0000313" key="3">
    <source>
        <dbReference type="Proteomes" id="UP000015100"/>
    </source>
</evidence>
<dbReference type="EMBL" id="AQGS01000153">
    <property type="protein sequence ID" value="EPS41797.1"/>
    <property type="molecule type" value="Genomic_DNA"/>
</dbReference>
<sequence length="157" mass="17366">MRLKSVEQEPQSPGALQQAPFGGSSMDILCRISIVPTDGAIKTDPSSQVDIVLRDARRVVTLCLGAPARFRNHSVDDSSGQPIFFCQWVANSENRLGIFGQELYYGPTLFTDCQRGSTRGDEKSQMAIETLICWSRTEYLGAYIPKTTLVIAENLFT</sequence>
<dbReference type="Proteomes" id="UP000015100">
    <property type="component" value="Unassembled WGS sequence"/>
</dbReference>
<dbReference type="HOGENOM" id="CLU_1677825_0_0_1"/>
<reference evidence="3" key="2">
    <citation type="submission" date="2013-04" db="EMBL/GenBank/DDBJ databases">
        <title>Genomic mechanisms accounting for the adaptation to parasitism in nematode-trapping fungi.</title>
        <authorList>
            <person name="Ahren D.G."/>
        </authorList>
    </citation>
    <scope>NUCLEOTIDE SEQUENCE [LARGE SCALE GENOMIC DNA]</scope>
    <source>
        <strain evidence="3">CBS 200.50</strain>
    </source>
</reference>
<name>S8C2D5_DACHA</name>
<feature type="region of interest" description="Disordered" evidence="1">
    <location>
        <begin position="1"/>
        <end position="20"/>
    </location>
</feature>
<keyword evidence="3" id="KW-1185">Reference proteome</keyword>
<organism evidence="2 3">
    <name type="scientific">Dactylellina haptotyla (strain CBS 200.50)</name>
    <name type="common">Nematode-trapping fungus</name>
    <name type="synonym">Monacrosporium haptotylum</name>
    <dbReference type="NCBI Taxonomy" id="1284197"/>
    <lineage>
        <taxon>Eukaryota</taxon>
        <taxon>Fungi</taxon>
        <taxon>Dikarya</taxon>
        <taxon>Ascomycota</taxon>
        <taxon>Pezizomycotina</taxon>
        <taxon>Orbiliomycetes</taxon>
        <taxon>Orbiliales</taxon>
        <taxon>Orbiliaceae</taxon>
        <taxon>Dactylellina</taxon>
    </lineage>
</organism>
<accession>S8C2D5</accession>
<comment type="caution">
    <text evidence="2">The sequence shown here is derived from an EMBL/GenBank/DDBJ whole genome shotgun (WGS) entry which is preliminary data.</text>
</comment>
<gene>
    <name evidence="2" type="ORF">H072_4252</name>
</gene>
<evidence type="ECO:0000313" key="2">
    <source>
        <dbReference type="EMBL" id="EPS41797.1"/>
    </source>
</evidence>
<reference evidence="2 3" key="1">
    <citation type="journal article" date="2013" name="PLoS Genet.">
        <title>Genomic mechanisms accounting for the adaptation to parasitism in nematode-trapping fungi.</title>
        <authorList>
            <person name="Meerupati T."/>
            <person name="Andersson K.M."/>
            <person name="Friman E."/>
            <person name="Kumar D."/>
            <person name="Tunlid A."/>
            <person name="Ahren D."/>
        </authorList>
    </citation>
    <scope>NUCLEOTIDE SEQUENCE [LARGE SCALE GENOMIC DNA]</scope>
    <source>
        <strain evidence="2 3">CBS 200.50</strain>
    </source>
</reference>
<evidence type="ECO:0000256" key="1">
    <source>
        <dbReference type="SAM" id="MobiDB-lite"/>
    </source>
</evidence>
<protein>
    <submittedName>
        <fullName evidence="2">Uncharacterized protein</fullName>
    </submittedName>
</protein>